<accession>A0AAN8CVR5</accession>
<keyword evidence="2" id="KW-1185">Reference proteome</keyword>
<protein>
    <submittedName>
        <fullName evidence="1">Uncharacterized protein</fullName>
    </submittedName>
</protein>
<evidence type="ECO:0000313" key="1">
    <source>
        <dbReference type="EMBL" id="KAK5909970.1"/>
    </source>
</evidence>
<dbReference type="AlphaFoldDB" id="A0AAN8CVR5"/>
<dbReference type="Proteomes" id="UP001335648">
    <property type="component" value="Unassembled WGS sequence"/>
</dbReference>
<proteinExistence type="predicted"/>
<comment type="caution">
    <text evidence="1">The sequence shown here is derived from an EMBL/GenBank/DDBJ whole genome shotgun (WGS) entry which is preliminary data.</text>
</comment>
<sequence>MLWKAALRHRMQAVLKNCPGLGLLIVSSVSTKSAGCDSRPLCYLLTTGLGILSTHLPHHRLRHISILRLTLISKSLQQE</sequence>
<organism evidence="1 2">
    <name type="scientific">Champsocephalus esox</name>
    <name type="common">pike icefish</name>
    <dbReference type="NCBI Taxonomy" id="159716"/>
    <lineage>
        <taxon>Eukaryota</taxon>
        <taxon>Metazoa</taxon>
        <taxon>Chordata</taxon>
        <taxon>Craniata</taxon>
        <taxon>Vertebrata</taxon>
        <taxon>Euteleostomi</taxon>
        <taxon>Actinopterygii</taxon>
        <taxon>Neopterygii</taxon>
        <taxon>Teleostei</taxon>
        <taxon>Neoteleostei</taxon>
        <taxon>Acanthomorphata</taxon>
        <taxon>Eupercaria</taxon>
        <taxon>Perciformes</taxon>
        <taxon>Notothenioidei</taxon>
        <taxon>Channichthyidae</taxon>
        <taxon>Champsocephalus</taxon>
    </lineage>
</organism>
<reference evidence="1 2" key="1">
    <citation type="journal article" date="2023" name="Mol. Biol. Evol.">
        <title>Genomics of Secondarily Temperate Adaptation in the Only Non-Antarctic Icefish.</title>
        <authorList>
            <person name="Rivera-Colon A.G."/>
            <person name="Rayamajhi N."/>
            <person name="Minhas B.F."/>
            <person name="Madrigal G."/>
            <person name="Bilyk K.T."/>
            <person name="Yoon V."/>
            <person name="Hune M."/>
            <person name="Gregory S."/>
            <person name="Cheng C.H.C."/>
            <person name="Catchen J.M."/>
        </authorList>
    </citation>
    <scope>NUCLEOTIDE SEQUENCE [LARGE SCALE GENOMIC DNA]</scope>
    <source>
        <strain evidence="1">JC2023a</strain>
    </source>
</reference>
<name>A0AAN8CVR5_9TELE</name>
<gene>
    <name evidence="1" type="ORF">CesoFtcFv8_003852</name>
</gene>
<evidence type="ECO:0000313" key="2">
    <source>
        <dbReference type="Proteomes" id="UP001335648"/>
    </source>
</evidence>
<dbReference type="EMBL" id="JAULUE010002048">
    <property type="protein sequence ID" value="KAK5909970.1"/>
    <property type="molecule type" value="Genomic_DNA"/>
</dbReference>